<dbReference type="SUPFAM" id="SSF103473">
    <property type="entry name" value="MFS general substrate transporter"/>
    <property type="match status" value="1"/>
</dbReference>
<dbReference type="InterPro" id="IPR036259">
    <property type="entry name" value="MFS_trans_sf"/>
</dbReference>
<dbReference type="Proteomes" id="UP000293637">
    <property type="component" value="Unassembled WGS sequence"/>
</dbReference>
<dbReference type="PROSITE" id="PS50850">
    <property type="entry name" value="MFS"/>
    <property type="match status" value="1"/>
</dbReference>
<keyword evidence="3 6" id="KW-0812">Transmembrane</keyword>
<sequence>MNQSTIIKDPIFTKSFNINFAINFFVYLCMYLLIVVIASYSKSEYHASDSVAGLVVGLFIVGSLIGRFVTGKYVNRFGPKKILIFGLICLVVTQLLYFIPGSVWFLMMVRLLNGLATRS</sequence>
<accession>A0A4Q9W0W7</accession>
<protein>
    <submittedName>
        <fullName evidence="8">MFS transporter</fullName>
    </submittedName>
</protein>
<proteinExistence type="predicted"/>
<dbReference type="EMBL" id="SCHB01000202">
    <property type="protein sequence ID" value="TBW68355.1"/>
    <property type="molecule type" value="Genomic_DNA"/>
</dbReference>
<dbReference type="InterPro" id="IPR011701">
    <property type="entry name" value="MFS"/>
</dbReference>
<dbReference type="InterPro" id="IPR020846">
    <property type="entry name" value="MFS_dom"/>
</dbReference>
<dbReference type="Pfam" id="PF07690">
    <property type="entry name" value="MFS_1"/>
    <property type="match status" value="1"/>
</dbReference>
<comment type="subcellular location">
    <subcellularLocation>
        <location evidence="1">Cell membrane</location>
        <topology evidence="1">Multi-pass membrane protein</topology>
    </subcellularLocation>
</comment>
<feature type="non-terminal residue" evidence="8">
    <location>
        <position position="119"/>
    </location>
</feature>
<dbReference type="InterPro" id="IPR052714">
    <property type="entry name" value="MFS_Exporter"/>
</dbReference>
<evidence type="ECO:0000256" key="1">
    <source>
        <dbReference type="ARBA" id="ARBA00004651"/>
    </source>
</evidence>
<evidence type="ECO:0000256" key="2">
    <source>
        <dbReference type="ARBA" id="ARBA00022448"/>
    </source>
</evidence>
<keyword evidence="2" id="KW-0813">Transport</keyword>
<evidence type="ECO:0000256" key="6">
    <source>
        <dbReference type="SAM" id="Phobius"/>
    </source>
</evidence>
<dbReference type="PANTHER" id="PTHR23531">
    <property type="entry name" value="QUINOLENE RESISTANCE PROTEIN NORA"/>
    <property type="match status" value="1"/>
</dbReference>
<dbReference type="GO" id="GO:0022857">
    <property type="term" value="F:transmembrane transporter activity"/>
    <property type="evidence" value="ECO:0007669"/>
    <property type="project" value="InterPro"/>
</dbReference>
<dbReference type="AlphaFoldDB" id="A0A4Q9W0W7"/>
<comment type="caution">
    <text evidence="8">The sequence shown here is derived from an EMBL/GenBank/DDBJ whole genome shotgun (WGS) entry which is preliminary data.</text>
</comment>
<evidence type="ECO:0000256" key="4">
    <source>
        <dbReference type="ARBA" id="ARBA00022989"/>
    </source>
</evidence>
<name>A0A4Q9W0W7_STALU</name>
<feature type="transmembrane region" description="Helical" evidence="6">
    <location>
        <begin position="82"/>
        <end position="107"/>
    </location>
</feature>
<feature type="transmembrane region" description="Helical" evidence="6">
    <location>
        <begin position="20"/>
        <end position="40"/>
    </location>
</feature>
<dbReference type="PANTHER" id="PTHR23531:SF1">
    <property type="entry name" value="QUINOLENE RESISTANCE PROTEIN NORA"/>
    <property type="match status" value="1"/>
</dbReference>
<keyword evidence="5 6" id="KW-0472">Membrane</keyword>
<keyword evidence="4 6" id="KW-1133">Transmembrane helix</keyword>
<dbReference type="GO" id="GO:0005886">
    <property type="term" value="C:plasma membrane"/>
    <property type="evidence" value="ECO:0007669"/>
    <property type="project" value="UniProtKB-SubCell"/>
</dbReference>
<reference evidence="8 9" key="1">
    <citation type="journal article" date="2019" name="Sci. Transl. Med.">
        <title>Quorum sensing between bacterial species on the skin protects against epidermal injury in atopic dermatitis.</title>
        <authorList>
            <person name="Williams M.R."/>
        </authorList>
    </citation>
    <scope>NUCLEOTIDE SEQUENCE [LARGE SCALE GENOMIC DNA]</scope>
    <source>
        <strain evidence="8 9">E7</strain>
    </source>
</reference>
<evidence type="ECO:0000259" key="7">
    <source>
        <dbReference type="PROSITE" id="PS50850"/>
    </source>
</evidence>
<evidence type="ECO:0000256" key="3">
    <source>
        <dbReference type="ARBA" id="ARBA00022692"/>
    </source>
</evidence>
<evidence type="ECO:0000313" key="8">
    <source>
        <dbReference type="EMBL" id="TBW68355.1"/>
    </source>
</evidence>
<dbReference type="RefSeq" id="WP_131513175.1">
    <property type="nucleotide sequence ID" value="NZ_SCHB01000202.1"/>
</dbReference>
<evidence type="ECO:0000313" key="9">
    <source>
        <dbReference type="Proteomes" id="UP000293637"/>
    </source>
</evidence>
<gene>
    <name evidence="8" type="ORF">EQ812_13435</name>
</gene>
<feature type="domain" description="Major facilitator superfamily (MFS) profile" evidence="7">
    <location>
        <begin position="15"/>
        <end position="119"/>
    </location>
</feature>
<dbReference type="Gene3D" id="1.20.1250.20">
    <property type="entry name" value="MFS general substrate transporter like domains"/>
    <property type="match status" value="1"/>
</dbReference>
<evidence type="ECO:0000256" key="5">
    <source>
        <dbReference type="ARBA" id="ARBA00023136"/>
    </source>
</evidence>
<feature type="transmembrane region" description="Helical" evidence="6">
    <location>
        <begin position="52"/>
        <end position="70"/>
    </location>
</feature>
<organism evidence="8 9">
    <name type="scientific">Staphylococcus lugdunensis</name>
    <dbReference type="NCBI Taxonomy" id="28035"/>
    <lineage>
        <taxon>Bacteria</taxon>
        <taxon>Bacillati</taxon>
        <taxon>Bacillota</taxon>
        <taxon>Bacilli</taxon>
        <taxon>Bacillales</taxon>
        <taxon>Staphylococcaceae</taxon>
        <taxon>Staphylococcus</taxon>
    </lineage>
</organism>